<protein>
    <submittedName>
        <fullName evidence="1">Uncharacterized protein</fullName>
    </submittedName>
</protein>
<organism evidence="1">
    <name type="scientific">Haemophilus influenzae HK1212</name>
    <dbReference type="NCBI Taxonomy" id="456482"/>
    <lineage>
        <taxon>Bacteria</taxon>
        <taxon>Pseudomonadati</taxon>
        <taxon>Pseudomonadota</taxon>
        <taxon>Gammaproteobacteria</taxon>
        <taxon>Pasteurellales</taxon>
        <taxon>Pasteurellaceae</taxon>
        <taxon>Haemophilus</taxon>
    </lineage>
</organism>
<sequence>MPLPEVTVCTNSALNTSTLAKRIC</sequence>
<accession>A0A7G2JXI5</accession>
<name>A0A7G2JXI5_HAEIF</name>
<evidence type="ECO:0000313" key="1">
    <source>
        <dbReference type="EMBL" id="EFA27907.1"/>
    </source>
</evidence>
<feature type="non-terminal residue" evidence="1">
    <location>
        <position position="24"/>
    </location>
</feature>
<reference evidence="1" key="1">
    <citation type="journal article" date="2010" name="Genomics">
        <title>Tracing phylogenomic events leading to diversity of Haemophilus influenzae and the emergence of Brazilian Purpuric Fever (BPF)-associated clones.</title>
        <authorList>
            <person name="Papazisi L."/>
            <person name="Ratnayake S."/>
            <person name="Remortel B.G."/>
            <person name="Bock G.R."/>
            <person name="Liang W."/>
            <person name="Saeed A.I."/>
            <person name="Liu J."/>
            <person name="Fleischmann R.D."/>
            <person name="Kilian M."/>
            <person name="Peterson S.N."/>
        </authorList>
    </citation>
    <scope>NUCLEOTIDE SEQUENCE [LARGE SCALE GENOMIC DNA]</scope>
    <source>
        <strain evidence="1">HK1212</strain>
    </source>
</reference>
<gene>
    <name evidence="1" type="ORF">HAINFHK1212_1137</name>
</gene>
<proteinExistence type="predicted"/>
<comment type="caution">
    <text evidence="1">The sequence shown here is derived from an EMBL/GenBank/DDBJ whole genome shotgun (WGS) entry which is preliminary data.</text>
</comment>
<dbReference type="AlphaFoldDB" id="A0A7G2JXI5"/>
<dbReference type="EMBL" id="ABFC01001059">
    <property type="protein sequence ID" value="EFA27907.1"/>
    <property type="molecule type" value="Genomic_DNA"/>
</dbReference>